<protein>
    <submittedName>
        <fullName evidence="1">4212_t:CDS:1</fullName>
    </submittedName>
</protein>
<evidence type="ECO:0000313" key="1">
    <source>
        <dbReference type="EMBL" id="CAG8655364.1"/>
    </source>
</evidence>
<dbReference type="AlphaFoldDB" id="A0A9N9DWH6"/>
<dbReference type="EMBL" id="CAJVPI010003182">
    <property type="protein sequence ID" value="CAG8655364.1"/>
    <property type="molecule type" value="Genomic_DNA"/>
</dbReference>
<comment type="caution">
    <text evidence="1">The sequence shown here is derived from an EMBL/GenBank/DDBJ whole genome shotgun (WGS) entry which is preliminary data.</text>
</comment>
<gene>
    <name evidence="1" type="ORF">PBRASI_LOCUS10484</name>
</gene>
<reference evidence="1" key="1">
    <citation type="submission" date="2021-06" db="EMBL/GenBank/DDBJ databases">
        <authorList>
            <person name="Kallberg Y."/>
            <person name="Tangrot J."/>
            <person name="Rosling A."/>
        </authorList>
    </citation>
    <scope>NUCLEOTIDE SEQUENCE</scope>
    <source>
        <strain evidence="1">BR232B</strain>
    </source>
</reference>
<keyword evidence="2" id="KW-1185">Reference proteome</keyword>
<dbReference type="Proteomes" id="UP000789739">
    <property type="component" value="Unassembled WGS sequence"/>
</dbReference>
<sequence length="79" mass="8934">MFQETPKAIAPTLGFRLYCLPQNNPPPDALPQPLDPARVRLPGEEHVCEPPRGALQWSPSLHHMERRKTLSRAIRAAPY</sequence>
<organism evidence="1 2">
    <name type="scientific">Paraglomus brasilianum</name>
    <dbReference type="NCBI Taxonomy" id="144538"/>
    <lineage>
        <taxon>Eukaryota</taxon>
        <taxon>Fungi</taxon>
        <taxon>Fungi incertae sedis</taxon>
        <taxon>Mucoromycota</taxon>
        <taxon>Glomeromycotina</taxon>
        <taxon>Glomeromycetes</taxon>
        <taxon>Paraglomerales</taxon>
        <taxon>Paraglomeraceae</taxon>
        <taxon>Paraglomus</taxon>
    </lineage>
</organism>
<name>A0A9N9DWH6_9GLOM</name>
<evidence type="ECO:0000313" key="2">
    <source>
        <dbReference type="Proteomes" id="UP000789739"/>
    </source>
</evidence>
<proteinExistence type="predicted"/>
<accession>A0A9N9DWH6</accession>